<dbReference type="AlphaFoldDB" id="A0A3M2M7B6"/>
<protein>
    <submittedName>
        <fullName evidence="2">Uncharacterized protein</fullName>
    </submittedName>
</protein>
<dbReference type="Proteomes" id="UP000282674">
    <property type="component" value="Unassembled WGS sequence"/>
</dbReference>
<dbReference type="EMBL" id="RFFG01000013">
    <property type="protein sequence ID" value="RMI45486.1"/>
    <property type="molecule type" value="Genomic_DNA"/>
</dbReference>
<name>A0A3M2M7B6_9ACTN</name>
<evidence type="ECO:0000313" key="3">
    <source>
        <dbReference type="Proteomes" id="UP000282674"/>
    </source>
</evidence>
<organism evidence="2 3">
    <name type="scientific">Actinomadura harenae</name>
    <dbReference type="NCBI Taxonomy" id="2483351"/>
    <lineage>
        <taxon>Bacteria</taxon>
        <taxon>Bacillati</taxon>
        <taxon>Actinomycetota</taxon>
        <taxon>Actinomycetes</taxon>
        <taxon>Streptosporangiales</taxon>
        <taxon>Thermomonosporaceae</taxon>
        <taxon>Actinomadura</taxon>
    </lineage>
</organism>
<reference evidence="2 3" key="1">
    <citation type="submission" date="2018-10" db="EMBL/GenBank/DDBJ databases">
        <title>Isolation from soil.</title>
        <authorList>
            <person name="Hu J."/>
        </authorList>
    </citation>
    <scope>NUCLEOTIDE SEQUENCE [LARGE SCALE GENOMIC DNA]</scope>
    <source>
        <strain evidence="2 3">NEAU-Ht49</strain>
    </source>
</reference>
<accession>A0A3M2M7B6</accession>
<feature type="region of interest" description="Disordered" evidence="1">
    <location>
        <begin position="36"/>
        <end position="62"/>
    </location>
</feature>
<proteinExistence type="predicted"/>
<gene>
    <name evidence="2" type="ORF">EBO15_09765</name>
</gene>
<evidence type="ECO:0000256" key="1">
    <source>
        <dbReference type="SAM" id="MobiDB-lite"/>
    </source>
</evidence>
<dbReference type="RefSeq" id="WP_122194007.1">
    <property type="nucleotide sequence ID" value="NZ_JBHSKC010000022.1"/>
</dbReference>
<dbReference type="OrthoDB" id="9947206at2"/>
<comment type="caution">
    <text evidence="2">The sequence shown here is derived from an EMBL/GenBank/DDBJ whole genome shotgun (WGS) entry which is preliminary data.</text>
</comment>
<sequence>MADSGDLLWQAHSGSMTPAEGLAALDELYGPQFSSADQDRADAWARRATGQAKDPGDDRRLEEADRQIASRYGRSVGLAS</sequence>
<keyword evidence="3" id="KW-1185">Reference proteome</keyword>
<evidence type="ECO:0000313" key="2">
    <source>
        <dbReference type="EMBL" id="RMI45486.1"/>
    </source>
</evidence>